<feature type="region of interest" description="Disordered" evidence="7">
    <location>
        <begin position="263"/>
        <end position="282"/>
    </location>
</feature>
<dbReference type="InterPro" id="IPR025204">
    <property type="entry name" value="CENP-L"/>
</dbReference>
<evidence type="ECO:0000256" key="3">
    <source>
        <dbReference type="ARBA" id="ARBA00011060"/>
    </source>
</evidence>
<dbReference type="Pfam" id="PF13092">
    <property type="entry name" value="CENP-L"/>
    <property type="match status" value="1"/>
</dbReference>
<evidence type="ECO:0000256" key="2">
    <source>
        <dbReference type="ARBA" id="ARBA00004584"/>
    </source>
</evidence>
<evidence type="ECO:0000256" key="1">
    <source>
        <dbReference type="ARBA" id="ARBA00004123"/>
    </source>
</evidence>
<sequence>MARQKAQNAGPALAQRQQPASEQESRSQRVGDVEAGEIAIPQFFNTTFSTHRVSPLYIGAQKLDQARLDRLAHRLRDTLVGDVVRGVQIGLEATDTPMGQVGPLKAVNFRWFRATDVLGDNSGELSEEQAKGLWMEMRHENAAYVALLLPGYSVSQKGPSTSTASLWNMGLDKPEIGEADGSQFLHLPLLLLRMPQPLKAVIGEWLSTTFDCRVTKLNLGTRTLVSVLEGWIQESGLPRADSDLVLTLAFNAPLTDKGRVAVLSSGGGLDDEDEDDEPTEPGLRSMEISVSASDLRRFLRAGKALQKSKRTVANTASNTASWEHDDRERRRLAGPHMDDGWDWLKNKEGPPYPLMEALANHLNHHMALNLFHPGVRVTQVSCGGFVLSQSRIKIVKAGDVTEDLSRAAWMFVTLLGERIRGDGMSLVT</sequence>
<dbReference type="PANTHER" id="PTHR31740">
    <property type="entry name" value="CENTROMERE PROTEIN L"/>
    <property type="match status" value="1"/>
</dbReference>
<dbReference type="PANTHER" id="PTHR31740:SF2">
    <property type="entry name" value="CENTROMERE PROTEIN L"/>
    <property type="match status" value="1"/>
</dbReference>
<accession>A0A395NE88</accession>
<gene>
    <name evidence="8" type="ORF">TARUN_7957</name>
</gene>
<name>A0A395NE88_TRIAR</name>
<dbReference type="EMBL" id="PXOA01000550">
    <property type="protein sequence ID" value="RFU74330.1"/>
    <property type="molecule type" value="Genomic_DNA"/>
</dbReference>
<protein>
    <submittedName>
        <fullName evidence="8">Siroheme synthase</fullName>
    </submittedName>
</protein>
<dbReference type="AlphaFoldDB" id="A0A395NE88"/>
<dbReference type="GO" id="GO:0005634">
    <property type="term" value="C:nucleus"/>
    <property type="evidence" value="ECO:0007669"/>
    <property type="project" value="UniProtKB-SubCell"/>
</dbReference>
<keyword evidence="4" id="KW-0158">Chromosome</keyword>
<evidence type="ECO:0000256" key="4">
    <source>
        <dbReference type="ARBA" id="ARBA00022454"/>
    </source>
</evidence>
<evidence type="ECO:0000256" key="5">
    <source>
        <dbReference type="ARBA" id="ARBA00023242"/>
    </source>
</evidence>
<evidence type="ECO:0000256" key="7">
    <source>
        <dbReference type="SAM" id="MobiDB-lite"/>
    </source>
</evidence>
<organism evidence="8 9">
    <name type="scientific">Trichoderma arundinaceum</name>
    <dbReference type="NCBI Taxonomy" id="490622"/>
    <lineage>
        <taxon>Eukaryota</taxon>
        <taxon>Fungi</taxon>
        <taxon>Dikarya</taxon>
        <taxon>Ascomycota</taxon>
        <taxon>Pezizomycotina</taxon>
        <taxon>Sordariomycetes</taxon>
        <taxon>Hypocreomycetidae</taxon>
        <taxon>Hypocreales</taxon>
        <taxon>Hypocreaceae</taxon>
        <taxon>Trichoderma</taxon>
    </lineage>
</organism>
<keyword evidence="9" id="KW-1185">Reference proteome</keyword>
<feature type="compositionally biased region" description="Acidic residues" evidence="7">
    <location>
        <begin position="269"/>
        <end position="279"/>
    </location>
</feature>
<evidence type="ECO:0000313" key="8">
    <source>
        <dbReference type="EMBL" id="RFU74330.1"/>
    </source>
</evidence>
<comment type="similarity">
    <text evidence="3">Belongs to the CENP-L/IML3 family.</text>
</comment>
<evidence type="ECO:0000313" key="9">
    <source>
        <dbReference type="Proteomes" id="UP000266272"/>
    </source>
</evidence>
<keyword evidence="5" id="KW-0539">Nucleus</keyword>
<dbReference type="GO" id="GO:0000775">
    <property type="term" value="C:chromosome, centromeric region"/>
    <property type="evidence" value="ECO:0007669"/>
    <property type="project" value="UniProtKB-SubCell"/>
</dbReference>
<comment type="caution">
    <text evidence="8">The sequence shown here is derived from an EMBL/GenBank/DDBJ whole genome shotgun (WGS) entry which is preliminary data.</text>
</comment>
<dbReference type="OrthoDB" id="8864979at2759"/>
<proteinExistence type="inferred from homology"/>
<feature type="region of interest" description="Disordered" evidence="7">
    <location>
        <begin position="1"/>
        <end position="31"/>
    </location>
</feature>
<evidence type="ECO:0000256" key="6">
    <source>
        <dbReference type="ARBA" id="ARBA00023328"/>
    </source>
</evidence>
<reference evidence="8 9" key="1">
    <citation type="journal article" date="2018" name="PLoS Pathog.">
        <title>Evolution of structural diversity of trichothecenes, a family of toxins produced by plant pathogenic and entomopathogenic fungi.</title>
        <authorList>
            <person name="Proctor R.H."/>
            <person name="McCormick S.P."/>
            <person name="Kim H.S."/>
            <person name="Cardoza R.E."/>
            <person name="Stanley A.M."/>
            <person name="Lindo L."/>
            <person name="Kelly A."/>
            <person name="Brown D.W."/>
            <person name="Lee T."/>
            <person name="Vaughan M.M."/>
            <person name="Alexander N.J."/>
            <person name="Busman M."/>
            <person name="Gutierrez S."/>
        </authorList>
    </citation>
    <scope>NUCLEOTIDE SEQUENCE [LARGE SCALE GENOMIC DNA]</scope>
    <source>
        <strain evidence="8 9">IBT 40837</strain>
    </source>
</reference>
<comment type="subcellular location">
    <subcellularLocation>
        <location evidence="2">Chromosome</location>
        <location evidence="2">Centromere</location>
    </subcellularLocation>
    <subcellularLocation>
        <location evidence="1">Nucleus</location>
    </subcellularLocation>
</comment>
<keyword evidence="6" id="KW-0137">Centromere</keyword>
<dbReference type="Proteomes" id="UP000266272">
    <property type="component" value="Unassembled WGS sequence"/>
</dbReference>